<dbReference type="InterPro" id="IPR012745">
    <property type="entry name" value="Pseudoazurin"/>
</dbReference>
<dbReference type="EMBL" id="QCYG01000005">
    <property type="protein sequence ID" value="PVA06634.1"/>
    <property type="molecule type" value="Genomic_DNA"/>
</dbReference>
<dbReference type="GO" id="GO:0009055">
    <property type="term" value="F:electron transfer activity"/>
    <property type="evidence" value="ECO:0007669"/>
    <property type="project" value="InterPro"/>
</dbReference>
<evidence type="ECO:0000313" key="12">
    <source>
        <dbReference type="Proteomes" id="UP000244817"/>
    </source>
</evidence>
<evidence type="ECO:0000256" key="4">
    <source>
        <dbReference type="ARBA" id="ARBA00022764"/>
    </source>
</evidence>
<dbReference type="Pfam" id="PF00127">
    <property type="entry name" value="Copper-bind"/>
    <property type="match status" value="1"/>
</dbReference>
<feature type="chain" id="PRO_5015575454" description="Pseudoazurin" evidence="9">
    <location>
        <begin position="21"/>
        <end position="143"/>
    </location>
</feature>
<evidence type="ECO:0000256" key="7">
    <source>
        <dbReference type="NCBIfam" id="TIGR02375"/>
    </source>
</evidence>
<dbReference type="InterPro" id="IPR008972">
    <property type="entry name" value="Cupredoxin"/>
</dbReference>
<dbReference type="Gene3D" id="2.60.40.420">
    <property type="entry name" value="Cupredoxins - blue copper proteins"/>
    <property type="match status" value="1"/>
</dbReference>
<feature type="binding site" evidence="8">
    <location>
        <position position="99"/>
    </location>
    <ligand>
        <name>Cu cation</name>
        <dbReference type="ChEBI" id="CHEBI:23378"/>
    </ligand>
</feature>
<keyword evidence="4" id="KW-0574">Periplasm</keyword>
<accession>A0A2T7FWW0</accession>
<dbReference type="InterPro" id="IPR002386">
    <property type="entry name" value="Amicyanin/Pseudoazurin"/>
</dbReference>
<dbReference type="RefSeq" id="WP_108640793.1">
    <property type="nucleotide sequence ID" value="NZ_QCYG01000005.1"/>
</dbReference>
<evidence type="ECO:0000313" key="11">
    <source>
        <dbReference type="EMBL" id="PVA06634.1"/>
    </source>
</evidence>
<keyword evidence="5" id="KW-0249">Electron transport</keyword>
<evidence type="ECO:0000259" key="10">
    <source>
        <dbReference type="Pfam" id="PF00127"/>
    </source>
</evidence>
<feature type="signal peptide" evidence="9">
    <location>
        <begin position="1"/>
        <end position="20"/>
    </location>
</feature>
<feature type="domain" description="Blue (type 1) copper" evidence="10">
    <location>
        <begin position="27"/>
        <end position="113"/>
    </location>
</feature>
<evidence type="ECO:0000256" key="3">
    <source>
        <dbReference type="ARBA" id="ARBA00022723"/>
    </source>
</evidence>
<name>A0A2T7FWW0_9RHOB</name>
<dbReference type="InterPro" id="IPR001235">
    <property type="entry name" value="Copper_blue_Plastocyanin"/>
</dbReference>
<sequence>MLKTLTASLALGLALTGAAAAENFDVKMLNRGDDGAMVFEPAFLQLAPGDTVTFLATDRGHNAETVPEMIPEGAEGFEGKINEEIVVTFDQEGLYGIRCKPHYAMGMVMTVAVGEIEEAPEDFLEGRIPRGAKQRFEEQLNHL</sequence>
<dbReference type="Proteomes" id="UP000244817">
    <property type="component" value="Unassembled WGS sequence"/>
</dbReference>
<feature type="binding site" evidence="8">
    <location>
        <position position="102"/>
    </location>
    <ligand>
        <name>Cu cation</name>
        <dbReference type="ChEBI" id="CHEBI:23378"/>
    </ligand>
</feature>
<dbReference type="InterPro" id="IPR000923">
    <property type="entry name" value="BlueCu_1"/>
</dbReference>
<evidence type="ECO:0000256" key="1">
    <source>
        <dbReference type="ARBA" id="ARBA00004418"/>
    </source>
</evidence>
<keyword evidence="2" id="KW-0813">Transport</keyword>
<evidence type="ECO:0000256" key="2">
    <source>
        <dbReference type="ARBA" id="ARBA00022448"/>
    </source>
</evidence>
<dbReference type="OrthoDB" id="7510199at2"/>
<evidence type="ECO:0000256" key="9">
    <source>
        <dbReference type="SAM" id="SignalP"/>
    </source>
</evidence>
<dbReference type="NCBIfam" id="TIGR02375">
    <property type="entry name" value="pseudoazurin"/>
    <property type="match status" value="1"/>
</dbReference>
<proteinExistence type="predicted"/>
<dbReference type="PRINTS" id="PR00156">
    <property type="entry name" value="COPPERBLUE"/>
</dbReference>
<keyword evidence="12" id="KW-1185">Reference proteome</keyword>
<evidence type="ECO:0000256" key="8">
    <source>
        <dbReference type="PIRSR" id="PIRSR602386-1"/>
    </source>
</evidence>
<keyword evidence="3 8" id="KW-0479">Metal-binding</keyword>
<dbReference type="PRINTS" id="PR00155">
    <property type="entry name" value="AMICYANIN"/>
</dbReference>
<feature type="binding site" evidence="8">
    <location>
        <position position="107"/>
    </location>
    <ligand>
        <name>Cu cation</name>
        <dbReference type="ChEBI" id="CHEBI:23378"/>
    </ligand>
</feature>
<comment type="subcellular location">
    <subcellularLocation>
        <location evidence="1">Periplasm</location>
    </subcellularLocation>
</comment>
<dbReference type="CDD" id="cd04218">
    <property type="entry name" value="Pseudoazurin"/>
    <property type="match status" value="1"/>
</dbReference>
<dbReference type="GO" id="GO:0042597">
    <property type="term" value="C:periplasmic space"/>
    <property type="evidence" value="ECO:0007669"/>
    <property type="project" value="UniProtKB-SubCell"/>
</dbReference>
<reference evidence="11 12" key="1">
    <citation type="submission" date="2018-04" db="EMBL/GenBank/DDBJ databases">
        <title>Pelagivirga bohaiensis gen. nov., sp. nov., a bacterium isolated from the Bohai Sea.</title>
        <authorList>
            <person name="Ji X."/>
        </authorList>
    </citation>
    <scope>NUCLEOTIDE SEQUENCE [LARGE SCALE GENOMIC DNA]</scope>
    <source>
        <strain evidence="11 12">BH-SD16</strain>
    </source>
</reference>
<gene>
    <name evidence="11" type="ORF">DC363_08875</name>
</gene>
<evidence type="ECO:0000256" key="5">
    <source>
        <dbReference type="ARBA" id="ARBA00022982"/>
    </source>
</evidence>
<dbReference type="SUPFAM" id="SSF49503">
    <property type="entry name" value="Cupredoxins"/>
    <property type="match status" value="1"/>
</dbReference>
<organism evidence="11 12">
    <name type="scientific">Thalassorhabdomicrobium marinisediminis</name>
    <dbReference type="NCBI Taxonomy" id="2170577"/>
    <lineage>
        <taxon>Bacteria</taxon>
        <taxon>Pseudomonadati</taxon>
        <taxon>Pseudomonadota</taxon>
        <taxon>Alphaproteobacteria</taxon>
        <taxon>Rhodobacterales</taxon>
        <taxon>Paracoccaceae</taxon>
        <taxon>Thalassorhabdomicrobium</taxon>
    </lineage>
</organism>
<dbReference type="GO" id="GO:0005507">
    <property type="term" value="F:copper ion binding"/>
    <property type="evidence" value="ECO:0007669"/>
    <property type="project" value="UniProtKB-UniRule"/>
</dbReference>
<keyword evidence="6 8" id="KW-0186">Copper</keyword>
<keyword evidence="9" id="KW-0732">Signal</keyword>
<comment type="caution">
    <text evidence="11">The sequence shown here is derived from an EMBL/GenBank/DDBJ whole genome shotgun (WGS) entry which is preliminary data.</text>
</comment>
<protein>
    <recommendedName>
        <fullName evidence="7">Pseudoazurin</fullName>
    </recommendedName>
</protein>
<feature type="binding site" evidence="8">
    <location>
        <position position="61"/>
    </location>
    <ligand>
        <name>Cu cation</name>
        <dbReference type="ChEBI" id="CHEBI:23378"/>
    </ligand>
</feature>
<dbReference type="AlphaFoldDB" id="A0A2T7FWW0"/>
<evidence type="ECO:0000256" key="6">
    <source>
        <dbReference type="ARBA" id="ARBA00023008"/>
    </source>
</evidence>
<comment type="cofactor">
    <cofactor evidence="8">
        <name>Cu cation</name>
        <dbReference type="ChEBI" id="CHEBI:23378"/>
    </cofactor>
    <text evidence="8">Binds 1 copper ion per subunit.</text>
</comment>